<dbReference type="EMBL" id="CM039431">
    <property type="protein sequence ID" value="KAI4334786.1"/>
    <property type="molecule type" value="Genomic_DNA"/>
</dbReference>
<organism evidence="1 2">
    <name type="scientific">Bauhinia variegata</name>
    <name type="common">Purple orchid tree</name>
    <name type="synonym">Phanera variegata</name>
    <dbReference type="NCBI Taxonomy" id="167791"/>
    <lineage>
        <taxon>Eukaryota</taxon>
        <taxon>Viridiplantae</taxon>
        <taxon>Streptophyta</taxon>
        <taxon>Embryophyta</taxon>
        <taxon>Tracheophyta</taxon>
        <taxon>Spermatophyta</taxon>
        <taxon>Magnoliopsida</taxon>
        <taxon>eudicotyledons</taxon>
        <taxon>Gunneridae</taxon>
        <taxon>Pentapetalae</taxon>
        <taxon>rosids</taxon>
        <taxon>fabids</taxon>
        <taxon>Fabales</taxon>
        <taxon>Fabaceae</taxon>
        <taxon>Cercidoideae</taxon>
        <taxon>Cercideae</taxon>
        <taxon>Bauhiniinae</taxon>
        <taxon>Bauhinia</taxon>
    </lineage>
</organism>
<name>A0ACB9NHZ2_BAUVA</name>
<sequence length="153" mass="16425">MASMRIYNPNQVTLQALSGSGIELVVGVPNEILQTLANSADATAWVQTNILNFPDVKLKYIAVRNEIKPNDAAALFVLQAMQNINAAIVSANLQSQNQGFNSNRIVIVGHSLPSICRSDPNSLAYATFTSSSVAERDGPIGYQNLFDAMLGTL</sequence>
<keyword evidence="2" id="KW-1185">Reference proteome</keyword>
<proteinExistence type="predicted"/>
<protein>
    <submittedName>
        <fullName evidence="1">Uncharacterized protein</fullName>
    </submittedName>
</protein>
<evidence type="ECO:0000313" key="2">
    <source>
        <dbReference type="Proteomes" id="UP000828941"/>
    </source>
</evidence>
<reference evidence="1 2" key="1">
    <citation type="journal article" date="2022" name="DNA Res.">
        <title>Chromosomal-level genome assembly of the orchid tree Bauhinia variegata (Leguminosae; Cercidoideae) supports the allotetraploid origin hypothesis of Bauhinia.</title>
        <authorList>
            <person name="Zhong Y."/>
            <person name="Chen Y."/>
            <person name="Zheng D."/>
            <person name="Pang J."/>
            <person name="Liu Y."/>
            <person name="Luo S."/>
            <person name="Meng S."/>
            <person name="Qian L."/>
            <person name="Wei D."/>
            <person name="Dai S."/>
            <person name="Zhou R."/>
        </authorList>
    </citation>
    <scope>NUCLEOTIDE SEQUENCE [LARGE SCALE GENOMIC DNA]</scope>
    <source>
        <strain evidence="1">BV-YZ2020</strain>
    </source>
</reference>
<comment type="caution">
    <text evidence="1">The sequence shown here is derived from an EMBL/GenBank/DDBJ whole genome shotgun (WGS) entry which is preliminary data.</text>
</comment>
<evidence type="ECO:0000313" key="1">
    <source>
        <dbReference type="EMBL" id="KAI4334786.1"/>
    </source>
</evidence>
<accession>A0ACB9NHZ2</accession>
<dbReference type="Proteomes" id="UP000828941">
    <property type="component" value="Chromosome 6"/>
</dbReference>
<gene>
    <name evidence="1" type="ORF">L6164_013496</name>
</gene>